<dbReference type="GO" id="GO:0030267">
    <property type="term" value="F:glyoxylate reductase (NADPH) activity"/>
    <property type="evidence" value="ECO:0007669"/>
    <property type="project" value="TreeGrafter"/>
</dbReference>
<proteinExistence type="predicted"/>
<keyword evidence="1" id="KW-0560">Oxidoreductase</keyword>
<keyword evidence="4" id="KW-1185">Reference proteome</keyword>
<dbReference type="Pfam" id="PF02826">
    <property type="entry name" value="2-Hacid_dh_C"/>
    <property type="match status" value="1"/>
</dbReference>
<sequence length="188" mass="20427">MNGKKEGWYGRQNNYDMFKLDDDGEGYLSSARSSWPSAGAEGSPSPANIGNAYSEDVADVAIGLLIDVLRKVVSAADRYVNLGGKWIGIMGLGRIGSECAKRLEAFGCIVSYNSRNKKPSILYPFYSTVRELAANSDAIILCCGINDSTRYMVNKEVLVKCLVRGEIRDAGLDVLENAPDVPQELCSD</sequence>
<comment type="caution">
    <text evidence="3">The sequence shown here is derived from an EMBL/GenBank/DDBJ whole genome shotgun (WGS) entry which is preliminary data.</text>
</comment>
<dbReference type="InterPro" id="IPR050223">
    <property type="entry name" value="D-isomer_2-hydroxyacid_DH"/>
</dbReference>
<dbReference type="PANTHER" id="PTHR10996:SF179">
    <property type="entry name" value="D-ISOMER SPECIFIC 2-HYDROXYACID DEHYDROGENASE FAMILY PROTEIN-RELATED"/>
    <property type="match status" value="1"/>
</dbReference>
<dbReference type="SUPFAM" id="SSF51735">
    <property type="entry name" value="NAD(P)-binding Rossmann-fold domains"/>
    <property type="match status" value="1"/>
</dbReference>
<dbReference type="InterPro" id="IPR006140">
    <property type="entry name" value="D-isomer_DH_NAD-bd"/>
</dbReference>
<evidence type="ECO:0000313" key="3">
    <source>
        <dbReference type="EMBL" id="PON37388.1"/>
    </source>
</evidence>
<dbReference type="AlphaFoldDB" id="A0A2P5ALE0"/>
<dbReference type="Gene3D" id="3.40.50.720">
    <property type="entry name" value="NAD(P)-binding Rossmann-like Domain"/>
    <property type="match status" value="1"/>
</dbReference>
<evidence type="ECO:0000259" key="2">
    <source>
        <dbReference type="Pfam" id="PF02826"/>
    </source>
</evidence>
<dbReference type="InterPro" id="IPR036291">
    <property type="entry name" value="NAD(P)-bd_dom_sf"/>
</dbReference>
<reference evidence="4" key="1">
    <citation type="submission" date="2016-06" db="EMBL/GenBank/DDBJ databases">
        <title>Parallel loss of symbiosis genes in relatives of nitrogen-fixing non-legume Parasponia.</title>
        <authorList>
            <person name="Van Velzen R."/>
            <person name="Holmer R."/>
            <person name="Bu F."/>
            <person name="Rutten L."/>
            <person name="Van Zeijl A."/>
            <person name="Liu W."/>
            <person name="Santuari L."/>
            <person name="Cao Q."/>
            <person name="Sharma T."/>
            <person name="Shen D."/>
            <person name="Roswanjaya Y."/>
            <person name="Wardhani T."/>
            <person name="Kalhor M.S."/>
            <person name="Jansen J."/>
            <person name="Van den Hoogen J."/>
            <person name="Gungor B."/>
            <person name="Hartog M."/>
            <person name="Hontelez J."/>
            <person name="Verver J."/>
            <person name="Yang W.-C."/>
            <person name="Schijlen E."/>
            <person name="Repin R."/>
            <person name="Schilthuizen M."/>
            <person name="Schranz E."/>
            <person name="Heidstra R."/>
            <person name="Miyata K."/>
            <person name="Fedorova E."/>
            <person name="Kohlen W."/>
            <person name="Bisseling T."/>
            <person name="Smit S."/>
            <person name="Geurts R."/>
        </authorList>
    </citation>
    <scope>NUCLEOTIDE SEQUENCE [LARGE SCALE GENOMIC DNA]</scope>
    <source>
        <strain evidence="4">cv. WU1-14</strain>
    </source>
</reference>
<gene>
    <name evidence="3" type="ORF">PanWU01x14_320530</name>
</gene>
<dbReference type="EMBL" id="JXTB01000532">
    <property type="protein sequence ID" value="PON37388.1"/>
    <property type="molecule type" value="Genomic_DNA"/>
</dbReference>
<dbReference type="GO" id="GO:0016618">
    <property type="term" value="F:hydroxypyruvate reductase [NAD(P)H] activity"/>
    <property type="evidence" value="ECO:0007669"/>
    <property type="project" value="TreeGrafter"/>
</dbReference>
<dbReference type="GO" id="GO:0051287">
    <property type="term" value="F:NAD binding"/>
    <property type="evidence" value="ECO:0007669"/>
    <property type="project" value="InterPro"/>
</dbReference>
<name>A0A2P5ALE0_PARAD</name>
<dbReference type="Proteomes" id="UP000237105">
    <property type="component" value="Unassembled WGS sequence"/>
</dbReference>
<evidence type="ECO:0000256" key="1">
    <source>
        <dbReference type="ARBA" id="ARBA00023002"/>
    </source>
</evidence>
<organism evidence="3 4">
    <name type="scientific">Parasponia andersonii</name>
    <name type="common">Sponia andersonii</name>
    <dbReference type="NCBI Taxonomy" id="3476"/>
    <lineage>
        <taxon>Eukaryota</taxon>
        <taxon>Viridiplantae</taxon>
        <taxon>Streptophyta</taxon>
        <taxon>Embryophyta</taxon>
        <taxon>Tracheophyta</taxon>
        <taxon>Spermatophyta</taxon>
        <taxon>Magnoliopsida</taxon>
        <taxon>eudicotyledons</taxon>
        <taxon>Gunneridae</taxon>
        <taxon>Pentapetalae</taxon>
        <taxon>rosids</taxon>
        <taxon>fabids</taxon>
        <taxon>Rosales</taxon>
        <taxon>Cannabaceae</taxon>
        <taxon>Parasponia</taxon>
    </lineage>
</organism>
<accession>A0A2P5ALE0</accession>
<evidence type="ECO:0000313" key="4">
    <source>
        <dbReference type="Proteomes" id="UP000237105"/>
    </source>
</evidence>
<dbReference type="GO" id="GO:0005829">
    <property type="term" value="C:cytosol"/>
    <property type="evidence" value="ECO:0007669"/>
    <property type="project" value="TreeGrafter"/>
</dbReference>
<dbReference type="STRING" id="3476.A0A2P5ALE0"/>
<protein>
    <submittedName>
        <fullName evidence="3">Erythronate-4-phosphate dehydrogenase</fullName>
    </submittedName>
</protein>
<feature type="domain" description="D-isomer specific 2-hydroxyacid dehydrogenase NAD-binding" evidence="2">
    <location>
        <begin position="78"/>
        <end position="160"/>
    </location>
</feature>
<dbReference type="PANTHER" id="PTHR10996">
    <property type="entry name" value="2-HYDROXYACID DEHYDROGENASE-RELATED"/>
    <property type="match status" value="1"/>
</dbReference>
<dbReference type="OrthoDB" id="298012at2759"/>